<evidence type="ECO:0000256" key="2">
    <source>
        <dbReference type="SAM" id="MobiDB-lite"/>
    </source>
</evidence>
<evidence type="ECO:0000313" key="5">
    <source>
        <dbReference type="Proteomes" id="UP000023152"/>
    </source>
</evidence>
<comment type="caution">
    <text evidence="4">The sequence shown here is derived from an EMBL/GenBank/DDBJ whole genome shotgun (WGS) entry which is preliminary data.</text>
</comment>
<dbReference type="GO" id="GO:0016020">
    <property type="term" value="C:membrane"/>
    <property type="evidence" value="ECO:0007669"/>
    <property type="project" value="InterPro"/>
</dbReference>
<feature type="domain" description="Peroxin/Ferlin" evidence="3">
    <location>
        <begin position="632"/>
        <end position="665"/>
    </location>
</feature>
<name>X6N9J9_RETFI</name>
<feature type="region of interest" description="Disordered" evidence="2">
    <location>
        <begin position="787"/>
        <end position="817"/>
    </location>
</feature>
<comment type="similarity">
    <text evidence="1">Belongs to the VPS13 family.</text>
</comment>
<reference evidence="4 5" key="1">
    <citation type="journal article" date="2013" name="Curr. Biol.">
        <title>The Genome of the Foraminiferan Reticulomyxa filosa.</title>
        <authorList>
            <person name="Glockner G."/>
            <person name="Hulsmann N."/>
            <person name="Schleicher M."/>
            <person name="Noegel A.A."/>
            <person name="Eichinger L."/>
            <person name="Gallinger C."/>
            <person name="Pawlowski J."/>
            <person name="Sierra R."/>
            <person name="Euteneuer U."/>
            <person name="Pillet L."/>
            <person name="Moustafa A."/>
            <person name="Platzer M."/>
            <person name="Groth M."/>
            <person name="Szafranski K."/>
            <person name="Schliwa M."/>
        </authorList>
    </citation>
    <scope>NUCLEOTIDE SEQUENCE [LARGE SCALE GENOMIC DNA]</scope>
</reference>
<organism evidence="4 5">
    <name type="scientific">Reticulomyxa filosa</name>
    <dbReference type="NCBI Taxonomy" id="46433"/>
    <lineage>
        <taxon>Eukaryota</taxon>
        <taxon>Sar</taxon>
        <taxon>Rhizaria</taxon>
        <taxon>Retaria</taxon>
        <taxon>Foraminifera</taxon>
        <taxon>Monothalamids</taxon>
        <taxon>Reticulomyxidae</taxon>
        <taxon>Reticulomyxa</taxon>
    </lineage>
</organism>
<dbReference type="InterPro" id="IPR006614">
    <property type="entry name" value="Peroxin/Ferlin"/>
</dbReference>
<sequence>MPFFSIRSTDIQLDVSQQESAIDGFLQMMLISNYYNPMVVTMEPLLEPTKLDVKLYLNQALHLRNRRNHNCSIDIHLQGSSTEEKEADPVNINITHIFLKTVMDTLYASPRFTTTHKFRLLTFNFSIGHINASVVLNRIITSWKPYYIVNKTGQQLKLWLSAEPSKKQTIEPSKTAPLEIPGGLKSAFDGKLLKYNRLFISFQIGDIALFENISVANTKLSFETQINTIRRRKYFHRKEKVFVVLHTLFRKGSKYVFIWSPCEIRNDTSGPLEIKIEYPKDAVRSYEARESTEFDLATLKSTKDLGIVQPGESVPVPLSIDPKQIVISFASQKTQGWDFVKLKSVDEMIEKNKTCVITSVRSNPSAFSLMSPMTTSSSSSSSLKSTDTAESFFVMPRLSRDLISIMIQTPLMVANLFPFEIVVHLKKDSFDWEQKIAAYESKHVASDFNNTNLEEISILIWIPGMGDSEFVNLPSPNSEPRPVHFINNQTQQKCLKTFAAVKSCRKVPFFRDESASALAMNVLYLYTSYLFINKTGLDIEFRQDDSSFTMRQMPIDIDIFENERKNSSKEWVRVKSFCFSLVLFIFDNANSFPFLQHDPPSESDRLARPKPRNSIDLPNDKWTWVNEWEVTDWEYAKDFGGVFHPNCLHDDHVRRRRWRRSRKSKDLRMPSTVTIFGGANDPTTNRVSVRFVDKNVQTNWSPPIPLNEAVANHLMSLAHLSEKKAFFDTVSKVCHKHHVTLAIKNNNNIYLVIKFYPRYVAINLTTYHPRLYLRPYFGEKKKRNASSRRSSLSLSTNAISPPQETTSPTSSVSSRMSEPLPYDEIDEAARILPMFSRDVSPKDEMNYGVPLHWFNNGVECFVECSIDGRKWSNPFPIHQIAQFALRLPGEEDVMRVQVRTVGQSTVVALRDERRDYPFFLIHNQTSFQVSYKEVEGVHWYKVPPRTAQPFASEYQLMSKHEKKILVKVADVEFDKPIEFEKATNYLTCVRMKGVCLLYLYLIYILYNKEEESDNSQAQIKLMINRLGISLINQVPLELIYAWADQIQCQTIWSRNEQQIELQMNSLQIDNQMPKASSDILFCGKPHNKRGNYLPWLDLKLHMYTQDMFSTYVQNFQLLPQVFHIAVDSGSIQQLVNFFDVVGTNGSTGSESSVQSQPIYFGQLYLGPLDMYISYHQLDTDFLANMNQITSTTHSNASISSYGIIEDEKDETPSTSVQNFLFQFGVLVLNIPEARIPVSGYVCQDRVLDRSMLANVLAAHYKGQFTRAFLSLLGSLEIFGNVAGLANSVQSGLHDFWYEPSSAENPDETKVNTNKNTINTQGTYSLLQSSISGVTNSLSTLTGAIGTGLSFVSADSKFARDRTIERSANRPSTFFGSLVSGGKSFTKALGSALTGLMHDPLKGAQESGTKGAILGFGQGIMGLLVKPVVGATDLVSDVLYGTGVILPSLHEKVESFYCCCYC</sequence>
<dbReference type="GO" id="GO:0006623">
    <property type="term" value="P:protein targeting to vacuole"/>
    <property type="evidence" value="ECO:0007669"/>
    <property type="project" value="TreeGrafter"/>
</dbReference>
<accession>X6N9J9</accession>
<dbReference type="Proteomes" id="UP000023152">
    <property type="component" value="Unassembled WGS sequence"/>
</dbReference>
<dbReference type="PANTHER" id="PTHR16166:SF93">
    <property type="entry name" value="INTERMEMBRANE LIPID TRANSFER PROTEIN VPS13"/>
    <property type="match status" value="1"/>
</dbReference>
<dbReference type="SMART" id="SM00694">
    <property type="entry name" value="DysFC"/>
    <property type="match status" value="1"/>
</dbReference>
<proteinExistence type="inferred from homology"/>
<evidence type="ECO:0000313" key="4">
    <source>
        <dbReference type="EMBL" id="ETO22598.1"/>
    </source>
</evidence>
<evidence type="ECO:0000256" key="1">
    <source>
        <dbReference type="ARBA" id="ARBA00006545"/>
    </source>
</evidence>
<dbReference type="EMBL" id="ASPP01010605">
    <property type="protein sequence ID" value="ETO22598.1"/>
    <property type="molecule type" value="Genomic_DNA"/>
</dbReference>
<keyword evidence="5" id="KW-1185">Reference proteome</keyword>
<dbReference type="InterPro" id="IPR009543">
    <property type="entry name" value="VPS13_VAB"/>
</dbReference>
<dbReference type="OrthoDB" id="272810at2759"/>
<gene>
    <name evidence="4" type="ORF">RFI_14593</name>
</gene>
<dbReference type="GO" id="GO:0045053">
    <property type="term" value="P:protein retention in Golgi apparatus"/>
    <property type="evidence" value="ECO:0007669"/>
    <property type="project" value="TreeGrafter"/>
</dbReference>
<evidence type="ECO:0000259" key="3">
    <source>
        <dbReference type="SMART" id="SM00694"/>
    </source>
</evidence>
<dbReference type="PANTHER" id="PTHR16166">
    <property type="entry name" value="VACUOLAR PROTEIN SORTING-ASSOCIATED PROTEIN VPS13"/>
    <property type="match status" value="1"/>
</dbReference>
<dbReference type="InterPro" id="IPR026847">
    <property type="entry name" value="VPS13"/>
</dbReference>
<dbReference type="Pfam" id="PF25036">
    <property type="entry name" value="VPS13_VAB"/>
    <property type="match status" value="2"/>
</dbReference>
<protein>
    <submittedName>
        <fullName evidence="4">Vacuolar protein sorting-associated protein vps13</fullName>
    </submittedName>
</protein>